<gene>
    <name evidence="1" type="ORF">HYPSUDRAFT_49669</name>
</gene>
<sequence>MECCPNCYEDSLTRISHSPVSDLYSDVIVLAVSFGYPKTSKYMRCFVVLHPFSSLRMHLDMLSLL</sequence>
<proteinExistence type="predicted"/>
<evidence type="ECO:0000313" key="2">
    <source>
        <dbReference type="Proteomes" id="UP000054270"/>
    </source>
</evidence>
<dbReference type="EMBL" id="KN817719">
    <property type="protein sequence ID" value="KJA13713.1"/>
    <property type="molecule type" value="Genomic_DNA"/>
</dbReference>
<dbReference type="OrthoDB" id="3159295at2759"/>
<reference evidence="2" key="1">
    <citation type="submission" date="2014-04" db="EMBL/GenBank/DDBJ databases">
        <title>Evolutionary Origins and Diversification of the Mycorrhizal Mutualists.</title>
        <authorList>
            <consortium name="DOE Joint Genome Institute"/>
            <consortium name="Mycorrhizal Genomics Consortium"/>
            <person name="Kohler A."/>
            <person name="Kuo A."/>
            <person name="Nagy L.G."/>
            <person name="Floudas D."/>
            <person name="Copeland A."/>
            <person name="Barry K.W."/>
            <person name="Cichocki N."/>
            <person name="Veneault-Fourrey C."/>
            <person name="LaButti K."/>
            <person name="Lindquist E.A."/>
            <person name="Lipzen A."/>
            <person name="Lundell T."/>
            <person name="Morin E."/>
            <person name="Murat C."/>
            <person name="Riley R."/>
            <person name="Ohm R."/>
            <person name="Sun H."/>
            <person name="Tunlid A."/>
            <person name="Henrissat B."/>
            <person name="Grigoriev I.V."/>
            <person name="Hibbett D.S."/>
            <person name="Martin F."/>
        </authorList>
    </citation>
    <scope>NUCLEOTIDE SEQUENCE [LARGE SCALE GENOMIC DNA]</scope>
    <source>
        <strain evidence="2">FD-334 SS-4</strain>
    </source>
</reference>
<dbReference type="Proteomes" id="UP000054270">
    <property type="component" value="Unassembled WGS sequence"/>
</dbReference>
<organism evidence="1 2">
    <name type="scientific">Hypholoma sublateritium (strain FD-334 SS-4)</name>
    <dbReference type="NCBI Taxonomy" id="945553"/>
    <lineage>
        <taxon>Eukaryota</taxon>
        <taxon>Fungi</taxon>
        <taxon>Dikarya</taxon>
        <taxon>Basidiomycota</taxon>
        <taxon>Agaricomycotina</taxon>
        <taxon>Agaricomycetes</taxon>
        <taxon>Agaricomycetidae</taxon>
        <taxon>Agaricales</taxon>
        <taxon>Agaricineae</taxon>
        <taxon>Strophariaceae</taxon>
        <taxon>Hypholoma</taxon>
    </lineage>
</organism>
<accession>A0A0D2LSF1</accession>
<keyword evidence="2" id="KW-1185">Reference proteome</keyword>
<protein>
    <submittedName>
        <fullName evidence="1">Uncharacterized protein</fullName>
    </submittedName>
</protein>
<dbReference type="AlphaFoldDB" id="A0A0D2LSF1"/>
<evidence type="ECO:0000313" key="1">
    <source>
        <dbReference type="EMBL" id="KJA13713.1"/>
    </source>
</evidence>
<name>A0A0D2LSF1_HYPSF</name>